<gene>
    <name evidence="1" type="ORF">D7032_09215</name>
</gene>
<protein>
    <recommendedName>
        <fullName evidence="2">DUF481 domain-containing protein</fullName>
    </recommendedName>
</protein>
<reference evidence="1" key="1">
    <citation type="submission" date="2018-09" db="EMBL/GenBank/DDBJ databases">
        <title>Genome sequencing and analysis.</title>
        <authorList>
            <person name="Huang Y.-T."/>
        </authorList>
    </citation>
    <scope>NUCLEOTIDE SEQUENCE</scope>
    <source>
        <strain evidence="1">HIDE</strain>
    </source>
</reference>
<organism evidence="1">
    <name type="scientific">Shewanella algae</name>
    <dbReference type="NCBI Taxonomy" id="38313"/>
    <lineage>
        <taxon>Bacteria</taxon>
        <taxon>Pseudomonadati</taxon>
        <taxon>Pseudomonadota</taxon>
        <taxon>Gammaproteobacteria</taxon>
        <taxon>Alteromonadales</taxon>
        <taxon>Shewanellaceae</taxon>
        <taxon>Shewanella</taxon>
    </lineage>
</organism>
<dbReference type="EMBL" id="CP032664">
    <property type="protein sequence ID" value="QQO83425.1"/>
    <property type="molecule type" value="Genomic_DNA"/>
</dbReference>
<name>A0A7T8EBP6_9GAMM</name>
<dbReference type="AlphaFoldDB" id="A0A7T8EBP6"/>
<proteinExistence type="predicted"/>
<accession>A0A7T8EBP6</accession>
<sequence>MNKEKMKLNSKIVGLAVTLLGGFGTTDAGASTQIEAGYLGFTSATRDDNPGAFNQSFAALSHFSRDERNTFYQMLKVENPGKWVADKRVAFKSLTVWHYRLNEERTALWLQNFLGTHKHLTEDNFYLGLKQHFDCGALRFNLGLAGHYTVSQSNLTDKDYSGLSGVVLNGNSYYDLPVLPKGWKLNLDYTAAFGRDHEHAAVFGYDDDYGHQLFAAVSGPLAQDLSLKLQLTHYKSWGTAPNDGLEYSFSLRYAF</sequence>
<evidence type="ECO:0000313" key="1">
    <source>
        <dbReference type="EMBL" id="QQO83425.1"/>
    </source>
</evidence>
<evidence type="ECO:0008006" key="2">
    <source>
        <dbReference type="Google" id="ProtNLM"/>
    </source>
</evidence>
<dbReference type="RefSeq" id="WP_096141215.1">
    <property type="nucleotide sequence ID" value="NZ_CP032664.1"/>
</dbReference>